<dbReference type="EMBL" id="BJZQ01000003">
    <property type="protein sequence ID" value="GEO88683.1"/>
    <property type="molecule type" value="Genomic_DNA"/>
</dbReference>
<name>A0A512HT99_9ACTN</name>
<reference evidence="2 3" key="1">
    <citation type="submission" date="2019-07" db="EMBL/GenBank/DDBJ databases">
        <title>Whole genome shotgun sequence of Aeromicrobium flavum NBRC 107625.</title>
        <authorList>
            <person name="Hosoyama A."/>
            <person name="Uohara A."/>
            <person name="Ohji S."/>
            <person name="Ichikawa N."/>
        </authorList>
    </citation>
    <scope>NUCLEOTIDE SEQUENCE [LARGE SCALE GENOMIC DNA]</scope>
    <source>
        <strain evidence="2 3">NBRC 107625</strain>
    </source>
</reference>
<evidence type="ECO:0000313" key="2">
    <source>
        <dbReference type="EMBL" id="GEO88683.1"/>
    </source>
</evidence>
<accession>A0A512HT99</accession>
<dbReference type="AlphaFoldDB" id="A0A512HT99"/>
<comment type="caution">
    <text evidence="2">The sequence shown here is derived from an EMBL/GenBank/DDBJ whole genome shotgun (WGS) entry which is preliminary data.</text>
</comment>
<evidence type="ECO:0000259" key="1">
    <source>
        <dbReference type="SMART" id="SM00460"/>
    </source>
</evidence>
<dbReference type="Gene3D" id="2.60.40.2250">
    <property type="match status" value="1"/>
</dbReference>
<dbReference type="PANTHER" id="PTHR33490">
    <property type="entry name" value="BLR5614 PROTEIN-RELATED"/>
    <property type="match status" value="1"/>
</dbReference>
<dbReference type="SUPFAM" id="SSF54001">
    <property type="entry name" value="Cysteine proteinases"/>
    <property type="match status" value="1"/>
</dbReference>
<sequence>MALVASRGWGARASMVRVKRTVSAHLELHTFDRADLVLSVAVAGNVETERETLTVVQNGSALEAREIAGRHETRLHRIDAPPGPVTIDYEAVVVGHASPIVTEELDIIEYRRPSRYAESDSLFAISRAEFKGLAGKPLLDAVTSWVGTQLSYVTGSSQPTDGAVQTMLKRQGVCRDFAHLVIALLRAHDVPARLVSVYAPGLQPMDFHAVAEAYVEGDWHVVDATSLAPRETMVRIATGMDASETAFLSQHHAAVTLNRMNVTAVADSLPSDDVTRLVTLG</sequence>
<dbReference type="Gene3D" id="3.10.620.30">
    <property type="match status" value="1"/>
</dbReference>
<organism evidence="2 3">
    <name type="scientific">Aeromicrobium flavum</name>
    <dbReference type="NCBI Taxonomy" id="416568"/>
    <lineage>
        <taxon>Bacteria</taxon>
        <taxon>Bacillati</taxon>
        <taxon>Actinomycetota</taxon>
        <taxon>Actinomycetes</taxon>
        <taxon>Propionibacteriales</taxon>
        <taxon>Nocardioidaceae</taxon>
        <taxon>Aeromicrobium</taxon>
    </lineage>
</organism>
<feature type="domain" description="Transglutaminase-like" evidence="1">
    <location>
        <begin position="166"/>
        <end position="226"/>
    </location>
</feature>
<dbReference type="Proteomes" id="UP000321769">
    <property type="component" value="Unassembled WGS sequence"/>
</dbReference>
<proteinExistence type="predicted"/>
<gene>
    <name evidence="2" type="ORF">AFL01nite_10100</name>
</gene>
<dbReference type="PANTHER" id="PTHR33490:SF12">
    <property type="entry name" value="BLL5557 PROTEIN"/>
    <property type="match status" value="1"/>
</dbReference>
<keyword evidence="3" id="KW-1185">Reference proteome</keyword>
<protein>
    <submittedName>
        <fullName evidence="2">Putative transglutaminase-like protein</fullName>
    </submittedName>
</protein>
<dbReference type="InterPro" id="IPR002931">
    <property type="entry name" value="Transglutaminase-like"/>
</dbReference>
<dbReference type="InterPro" id="IPR038765">
    <property type="entry name" value="Papain-like_cys_pep_sf"/>
</dbReference>
<dbReference type="Pfam" id="PF01841">
    <property type="entry name" value="Transglut_core"/>
    <property type="match status" value="1"/>
</dbReference>
<dbReference type="SMART" id="SM00460">
    <property type="entry name" value="TGc"/>
    <property type="match status" value="1"/>
</dbReference>
<evidence type="ECO:0000313" key="3">
    <source>
        <dbReference type="Proteomes" id="UP000321769"/>
    </source>
</evidence>